<dbReference type="FunFam" id="3.40.50.300:FF:000113">
    <property type="entry name" value="Preprotein translocase subunit SecA"/>
    <property type="match status" value="1"/>
</dbReference>
<dbReference type="Pfam" id="PF07516">
    <property type="entry name" value="SecA_SW"/>
    <property type="match status" value="1"/>
</dbReference>
<evidence type="ECO:0000256" key="6">
    <source>
        <dbReference type="ARBA" id="ARBA00022490"/>
    </source>
</evidence>
<dbReference type="NCBIfam" id="TIGR00963">
    <property type="entry name" value="secA"/>
    <property type="match status" value="1"/>
</dbReference>
<comment type="caution">
    <text evidence="20">The sequence shown here is derived from an EMBL/GenBank/DDBJ whole genome shotgun (WGS) entry which is preliminary data.</text>
</comment>
<evidence type="ECO:0000256" key="9">
    <source>
        <dbReference type="ARBA" id="ARBA00022833"/>
    </source>
</evidence>
<keyword evidence="13 15" id="KW-0811">Translocation</keyword>
<evidence type="ECO:0000256" key="12">
    <source>
        <dbReference type="ARBA" id="ARBA00022967"/>
    </source>
</evidence>
<accession>K2GW60</accession>
<dbReference type="EMBL" id="AMFJ01000465">
    <property type="protein sequence ID" value="EKE27575.1"/>
    <property type="molecule type" value="Genomic_DNA"/>
</dbReference>
<organism evidence="20">
    <name type="scientific">uncultured bacterium</name>
    <name type="common">gcode 4</name>
    <dbReference type="NCBI Taxonomy" id="1234023"/>
    <lineage>
        <taxon>Bacteria</taxon>
        <taxon>environmental samples</taxon>
    </lineage>
</organism>
<dbReference type="CDD" id="cd18803">
    <property type="entry name" value="SF2_C_secA"/>
    <property type="match status" value="1"/>
</dbReference>
<sequence>MINDLLKKIFWDPNEKQVKKYFEQLVSIKEIEEKLAKELTTLEKVQEKTREFMAKFEGLNIKDPEDKKRIKELNSQIKFEAIATHRIACRLINWQEFDLWDKKITWNMVPFDVQLVWALALNDWNISEMKTGEGKTLVATISAYLNALAWMPIHIVTVNDYLAQRDAKEMWIIYNALGLSVGVIVHSQDNTEKQENYKRNVVYITNNELGFDYLRDNMAISTDRRVIGPLFYAIVDEVDSILVDEARTPLIISAPDMEPTSKYKKFAQMAKVLKEGKHYKIDEKWKTATLTEEWIQEVEKMLWVENIYVSTHYNDIHHIENALKAETVYIKDVDYLNRNDEILIIDEHTGRVLSGRRYSDGLHQAIEAKENVTIQQESKTLASITFQNLFRLYPKLSWMTGTAKTEEEEFIKIYNLEVMVIPTNRPMIREDKPDLLFKNEVGKFKFLVKLIAEYNKKGQPILVGTVSVAKSEYLSNLLTAAWVPHEVLNAKQDMREAEIISKAWNFWSVTIATNMAWRGTDIKIDDKVKELDGSVEVSGQTYKLGWLVVIGTEKHETRRIDNQLRGRSGRQWDPGLSQFMVSPWDDIMRIFGWDKLFSVFNWKLFESIAEDEPLAESGMLTNRINSVQKQVEWRNFDIRKHVLEYDDILNHHRIAIYTKRNRILEQDNIHDEVLEIINDQVNVFVEWAIEEDKIEKIEEPELVIEKINTYAEEVVFDLASFEKIYTKDELKDVIKEKIIAKIEWIKNNVNEPDFYDYEKRLYLQSVDELWMRHIDDMSHLREEVAFEWYAQKNPLIVYQEKAYEKFINLLDEIGFKVMKWLLTANPNQKIEQVEISERELELLLKESWLNSPEDLSWLKNLISDSLYQNSHQAMQNEDWVKVYRVEEPSSKNTVEYPKVGRNDPCPCGSWKKYKQCHGK</sequence>
<name>K2GW60_9BACT</name>
<dbReference type="InterPro" id="IPR011130">
    <property type="entry name" value="SecA_preprotein_X-link_dom"/>
</dbReference>
<dbReference type="Pfam" id="PF07517">
    <property type="entry name" value="SecA_DEAD"/>
    <property type="match status" value="1"/>
</dbReference>
<dbReference type="InterPro" id="IPR004027">
    <property type="entry name" value="SEC_C_motif"/>
</dbReference>
<dbReference type="SUPFAM" id="SSF52540">
    <property type="entry name" value="P-loop containing nucleoside triphosphate hydrolases"/>
    <property type="match status" value="2"/>
</dbReference>
<comment type="subcellular location">
    <subcellularLocation>
        <location evidence="15">Cell membrane</location>
        <topology evidence="15">Peripheral membrane protein</topology>
        <orientation evidence="15">Cytoplasmic side</orientation>
    </subcellularLocation>
    <subcellularLocation>
        <location evidence="15">Cytoplasm</location>
    </subcellularLocation>
    <subcellularLocation>
        <location evidence="2">Membrane</location>
        <topology evidence="2">Peripheral membrane protein</topology>
    </subcellularLocation>
    <text evidence="15">Distribution is 50-50.</text>
</comment>
<keyword evidence="10 15" id="KW-0067">ATP-binding</keyword>
<dbReference type="PRINTS" id="PR00906">
    <property type="entry name" value="SECA"/>
</dbReference>
<dbReference type="Gene3D" id="3.10.450.50">
    <property type="match status" value="1"/>
</dbReference>
<dbReference type="GO" id="GO:0031522">
    <property type="term" value="C:cell envelope Sec protein transport complex"/>
    <property type="evidence" value="ECO:0007669"/>
    <property type="project" value="TreeGrafter"/>
</dbReference>
<dbReference type="InterPro" id="IPR036266">
    <property type="entry name" value="SecA_Wing/Scaffold_sf"/>
</dbReference>
<proteinExistence type="inferred from homology"/>
<evidence type="ECO:0000256" key="13">
    <source>
        <dbReference type="ARBA" id="ARBA00023010"/>
    </source>
</evidence>
<dbReference type="GO" id="GO:0046872">
    <property type="term" value="F:metal ion binding"/>
    <property type="evidence" value="ECO:0007669"/>
    <property type="project" value="UniProtKB-KW"/>
</dbReference>
<dbReference type="Gene3D" id="3.40.50.300">
    <property type="entry name" value="P-loop containing nucleotide triphosphate hydrolases"/>
    <property type="match status" value="3"/>
</dbReference>
<evidence type="ECO:0000256" key="15">
    <source>
        <dbReference type="HAMAP-Rule" id="MF_01382"/>
    </source>
</evidence>
<comment type="subunit">
    <text evidence="15">Monomer and homodimer. Part of the essential Sec protein translocation apparatus which comprises SecA, SecYEG and auxiliary proteins SecDF. Other proteins may also be involved.</text>
</comment>
<dbReference type="SUPFAM" id="SSF81767">
    <property type="entry name" value="Pre-protein crosslinking domain of SecA"/>
    <property type="match status" value="1"/>
</dbReference>
<dbReference type="InterPro" id="IPR000185">
    <property type="entry name" value="SecA"/>
</dbReference>
<feature type="domain" description="Helicase C-terminal" evidence="18">
    <location>
        <begin position="446"/>
        <end position="620"/>
    </location>
</feature>
<gene>
    <name evidence="15" type="primary">secA</name>
    <name evidence="20" type="ORF">ACD_3C00191G0006</name>
</gene>
<dbReference type="CDD" id="cd17928">
    <property type="entry name" value="DEXDc_SecA"/>
    <property type="match status" value="1"/>
</dbReference>
<dbReference type="Pfam" id="PF01043">
    <property type="entry name" value="SecA_PP_bind"/>
    <property type="match status" value="1"/>
</dbReference>
<evidence type="ECO:0000259" key="19">
    <source>
        <dbReference type="PROSITE" id="PS51196"/>
    </source>
</evidence>
<dbReference type="GO" id="GO:0005524">
    <property type="term" value="F:ATP binding"/>
    <property type="evidence" value="ECO:0007669"/>
    <property type="project" value="UniProtKB-UniRule"/>
</dbReference>
<keyword evidence="6 15" id="KW-0963">Cytoplasm</keyword>
<dbReference type="HAMAP" id="MF_01382">
    <property type="entry name" value="SecA"/>
    <property type="match status" value="1"/>
</dbReference>
<protein>
    <recommendedName>
        <fullName evidence="15 16">Protein translocase subunit SecA</fullName>
        <ecNumber evidence="15">7.4.2.8</ecNumber>
    </recommendedName>
</protein>
<dbReference type="InterPro" id="IPR027417">
    <property type="entry name" value="P-loop_NTPase"/>
</dbReference>
<comment type="cofactor">
    <cofactor evidence="1">
        <name>Zn(2+)</name>
        <dbReference type="ChEBI" id="CHEBI:29105"/>
    </cofactor>
</comment>
<dbReference type="GO" id="GO:0006605">
    <property type="term" value="P:protein targeting"/>
    <property type="evidence" value="ECO:0007669"/>
    <property type="project" value="UniProtKB-UniRule"/>
</dbReference>
<evidence type="ECO:0000256" key="14">
    <source>
        <dbReference type="ARBA" id="ARBA00023136"/>
    </source>
</evidence>
<comment type="similarity">
    <text evidence="3 15 16">Belongs to the SecA family.</text>
</comment>
<feature type="binding site" evidence="15">
    <location>
        <position position="521"/>
    </location>
    <ligand>
        <name>ATP</name>
        <dbReference type="ChEBI" id="CHEBI:30616"/>
    </ligand>
</feature>
<dbReference type="InterPro" id="IPR044722">
    <property type="entry name" value="SecA_SF2_C"/>
</dbReference>
<keyword evidence="9" id="KW-0862">Zinc</keyword>
<evidence type="ECO:0000256" key="11">
    <source>
        <dbReference type="ARBA" id="ARBA00022927"/>
    </source>
</evidence>
<evidence type="ECO:0000259" key="17">
    <source>
        <dbReference type="PROSITE" id="PS51192"/>
    </source>
</evidence>
<evidence type="ECO:0000256" key="8">
    <source>
        <dbReference type="ARBA" id="ARBA00022741"/>
    </source>
</evidence>
<feature type="domain" description="Helicase ATP-binding" evidence="17">
    <location>
        <begin position="116"/>
        <end position="274"/>
    </location>
</feature>
<dbReference type="Pfam" id="PF21090">
    <property type="entry name" value="P-loop_SecA"/>
    <property type="match status" value="1"/>
</dbReference>
<dbReference type="PROSITE" id="PS51192">
    <property type="entry name" value="HELICASE_ATP_BIND_1"/>
    <property type="match status" value="1"/>
</dbReference>
<dbReference type="GO" id="GO:0008564">
    <property type="term" value="F:protein-exporting ATPase activity"/>
    <property type="evidence" value="ECO:0007669"/>
    <property type="project" value="UniProtKB-EC"/>
</dbReference>
<dbReference type="GO" id="GO:0005886">
    <property type="term" value="C:plasma membrane"/>
    <property type="evidence" value="ECO:0007669"/>
    <property type="project" value="UniProtKB-SubCell"/>
</dbReference>
<dbReference type="PROSITE" id="PS51196">
    <property type="entry name" value="SECA_MOTOR_DEAD"/>
    <property type="match status" value="1"/>
</dbReference>
<comment type="catalytic activity">
    <reaction evidence="15">
        <text>ATP + H2O + cellular proteinSide 1 = ADP + phosphate + cellular proteinSide 2.</text>
        <dbReference type="EC" id="7.4.2.8"/>
    </reaction>
</comment>
<dbReference type="GO" id="GO:0017038">
    <property type="term" value="P:protein import"/>
    <property type="evidence" value="ECO:0007669"/>
    <property type="project" value="InterPro"/>
</dbReference>
<evidence type="ECO:0000256" key="7">
    <source>
        <dbReference type="ARBA" id="ARBA00022723"/>
    </source>
</evidence>
<dbReference type="GO" id="GO:0005829">
    <property type="term" value="C:cytosol"/>
    <property type="evidence" value="ECO:0007669"/>
    <property type="project" value="TreeGrafter"/>
</dbReference>
<feature type="binding site" evidence="15">
    <location>
        <begin position="132"/>
        <end position="136"/>
    </location>
    <ligand>
        <name>ATP</name>
        <dbReference type="ChEBI" id="CHEBI:30616"/>
    </ligand>
</feature>
<evidence type="ECO:0000256" key="2">
    <source>
        <dbReference type="ARBA" id="ARBA00004170"/>
    </source>
</evidence>
<keyword evidence="14 15" id="KW-0472">Membrane</keyword>
<evidence type="ECO:0000256" key="16">
    <source>
        <dbReference type="RuleBase" id="RU003874"/>
    </source>
</evidence>
<dbReference type="GO" id="GO:0065002">
    <property type="term" value="P:intracellular protein transmembrane transport"/>
    <property type="evidence" value="ECO:0007669"/>
    <property type="project" value="UniProtKB-UniRule"/>
</dbReference>
<dbReference type="SUPFAM" id="SSF81886">
    <property type="entry name" value="Helical scaffold and wing domains of SecA"/>
    <property type="match status" value="1"/>
</dbReference>
<dbReference type="EC" id="7.4.2.8" evidence="15"/>
<dbReference type="InterPro" id="IPR001650">
    <property type="entry name" value="Helicase_C-like"/>
</dbReference>
<keyword evidence="11 15" id="KW-0653">Protein transport</keyword>
<dbReference type="GO" id="GO:0043952">
    <property type="term" value="P:protein transport by the Sec complex"/>
    <property type="evidence" value="ECO:0007669"/>
    <property type="project" value="UniProtKB-ARBA"/>
</dbReference>
<evidence type="ECO:0000256" key="3">
    <source>
        <dbReference type="ARBA" id="ARBA00007650"/>
    </source>
</evidence>
<dbReference type="SMART" id="SM00957">
    <property type="entry name" value="SecA_DEAD"/>
    <property type="match status" value="1"/>
</dbReference>
<evidence type="ECO:0000256" key="10">
    <source>
        <dbReference type="ARBA" id="ARBA00022840"/>
    </source>
</evidence>
<dbReference type="InterPro" id="IPR011115">
    <property type="entry name" value="SecA_DEAD"/>
</dbReference>
<dbReference type="Gene3D" id="3.90.1440.10">
    <property type="entry name" value="SecA, preprotein cross-linking domain"/>
    <property type="match status" value="1"/>
</dbReference>
<keyword evidence="8 15" id="KW-0547">Nucleotide-binding</keyword>
<keyword evidence="7" id="KW-0479">Metal-binding</keyword>
<dbReference type="InterPro" id="IPR014001">
    <property type="entry name" value="Helicase_ATP-bd"/>
</dbReference>
<feature type="domain" description="SecA family profile" evidence="19">
    <location>
        <begin position="3"/>
        <end position="612"/>
    </location>
</feature>
<feature type="binding site" evidence="15">
    <location>
        <position position="114"/>
    </location>
    <ligand>
        <name>ATP</name>
        <dbReference type="ChEBI" id="CHEBI:30616"/>
    </ligand>
</feature>
<dbReference type="InterPro" id="IPR036670">
    <property type="entry name" value="SecA_X-link_sf"/>
</dbReference>
<dbReference type="PANTHER" id="PTHR30612">
    <property type="entry name" value="SECA INNER MEMBRANE COMPONENT OF SEC PROTEIN SECRETION SYSTEM"/>
    <property type="match status" value="1"/>
</dbReference>
<dbReference type="Pfam" id="PF02810">
    <property type="entry name" value="SEC-C"/>
    <property type="match status" value="1"/>
</dbReference>
<evidence type="ECO:0000256" key="5">
    <source>
        <dbReference type="ARBA" id="ARBA00022475"/>
    </source>
</evidence>
<keyword evidence="5 15" id="KW-1003">Cell membrane</keyword>
<comment type="function">
    <text evidence="15">Part of the Sec protein translocase complex. Interacts with the SecYEG preprotein conducting channel. Has a central role in coupling the hydrolysis of ATP to the transfer of proteins into and across the cell membrane, serving as an ATP-driven molecular motor driving the stepwise translocation of polypeptide chains across the membrane.</text>
</comment>
<evidence type="ECO:0000256" key="4">
    <source>
        <dbReference type="ARBA" id="ARBA00022448"/>
    </source>
</evidence>
<dbReference type="NCBIfam" id="NF009538">
    <property type="entry name" value="PRK12904.1"/>
    <property type="match status" value="1"/>
</dbReference>
<evidence type="ECO:0000313" key="20">
    <source>
        <dbReference type="EMBL" id="EKE27575.1"/>
    </source>
</evidence>
<keyword evidence="12 15" id="KW-1278">Translocase</keyword>
<dbReference type="PANTHER" id="PTHR30612:SF0">
    <property type="entry name" value="CHLOROPLAST PROTEIN-TRANSPORTING ATPASE"/>
    <property type="match status" value="1"/>
</dbReference>
<dbReference type="SMART" id="SM00958">
    <property type="entry name" value="SecA_PP_bind"/>
    <property type="match status" value="1"/>
</dbReference>
<reference evidence="20" key="1">
    <citation type="journal article" date="2012" name="Science">
        <title>Fermentation, hydrogen, and sulfur metabolism in multiple uncultivated bacterial phyla.</title>
        <authorList>
            <person name="Wrighton K.C."/>
            <person name="Thomas B.C."/>
            <person name="Sharon I."/>
            <person name="Miller C.S."/>
            <person name="Castelle C.J."/>
            <person name="VerBerkmoes N.C."/>
            <person name="Wilkins M.J."/>
            <person name="Hettich R.L."/>
            <person name="Lipton M.S."/>
            <person name="Williams K.H."/>
            <person name="Long P.E."/>
            <person name="Banfield J.F."/>
        </authorList>
    </citation>
    <scope>NUCLEOTIDE SEQUENCE [LARGE SCALE GENOMIC DNA]</scope>
</reference>
<evidence type="ECO:0000256" key="1">
    <source>
        <dbReference type="ARBA" id="ARBA00001947"/>
    </source>
</evidence>
<keyword evidence="4 15" id="KW-0813">Transport</keyword>
<evidence type="ECO:0000259" key="18">
    <source>
        <dbReference type="PROSITE" id="PS51194"/>
    </source>
</evidence>
<dbReference type="PROSITE" id="PS51194">
    <property type="entry name" value="HELICASE_CTER"/>
    <property type="match status" value="1"/>
</dbReference>
<dbReference type="Gene3D" id="1.10.3060.10">
    <property type="entry name" value="Helical scaffold and wing domains of SecA"/>
    <property type="match status" value="1"/>
</dbReference>
<dbReference type="InterPro" id="IPR014018">
    <property type="entry name" value="SecA_motor_DEAD"/>
</dbReference>
<dbReference type="InterPro" id="IPR011116">
    <property type="entry name" value="SecA_Wing/Scaffold"/>
</dbReference>
<dbReference type="AlphaFoldDB" id="K2GW60"/>